<proteinExistence type="predicted"/>
<dbReference type="Pfam" id="PF04972">
    <property type="entry name" value="BON"/>
    <property type="match status" value="1"/>
</dbReference>
<dbReference type="InterPro" id="IPR007055">
    <property type="entry name" value="BON_dom"/>
</dbReference>
<accession>A0A266Q9H3</accession>
<comment type="caution">
    <text evidence="2">The sequence shown here is derived from an EMBL/GenBank/DDBJ whole genome shotgun (WGS) entry which is preliminary data.</text>
</comment>
<dbReference type="Gene3D" id="3.30.1340.30">
    <property type="match status" value="1"/>
</dbReference>
<organism evidence="2 3">
    <name type="scientific">Cellvibrio mixtus</name>
    <dbReference type="NCBI Taxonomy" id="39650"/>
    <lineage>
        <taxon>Bacteria</taxon>
        <taxon>Pseudomonadati</taxon>
        <taxon>Pseudomonadota</taxon>
        <taxon>Gammaproteobacteria</taxon>
        <taxon>Cellvibrionales</taxon>
        <taxon>Cellvibrionaceae</taxon>
        <taxon>Cellvibrio</taxon>
    </lineage>
</organism>
<feature type="domain" description="BON" evidence="1">
    <location>
        <begin position="53"/>
        <end position="121"/>
    </location>
</feature>
<evidence type="ECO:0000313" key="2">
    <source>
        <dbReference type="EMBL" id="OZY86495.1"/>
    </source>
</evidence>
<dbReference type="EMBL" id="NHNI01000001">
    <property type="protein sequence ID" value="OZY86495.1"/>
    <property type="molecule type" value="Genomic_DNA"/>
</dbReference>
<gene>
    <name evidence="2" type="ORF">CBP51_05575</name>
</gene>
<dbReference type="AlphaFoldDB" id="A0A266Q9H3"/>
<dbReference type="PROSITE" id="PS50914">
    <property type="entry name" value="BON"/>
    <property type="match status" value="1"/>
</dbReference>
<dbReference type="PROSITE" id="PS51257">
    <property type="entry name" value="PROKAR_LIPOPROTEIN"/>
    <property type="match status" value="1"/>
</dbReference>
<dbReference type="PANTHER" id="PTHR34606:SF15">
    <property type="entry name" value="BON DOMAIN-CONTAINING PROTEIN"/>
    <property type="match status" value="1"/>
</dbReference>
<evidence type="ECO:0000313" key="3">
    <source>
        <dbReference type="Proteomes" id="UP000216101"/>
    </source>
</evidence>
<keyword evidence="3" id="KW-1185">Reference proteome</keyword>
<reference evidence="3" key="1">
    <citation type="submission" date="2017-05" db="EMBL/GenBank/DDBJ databases">
        <authorList>
            <person name="Barney B.M."/>
        </authorList>
    </citation>
    <scope>NUCLEOTIDE SEQUENCE [LARGE SCALE GENOMIC DNA]</scope>
    <source>
        <strain evidence="3">PSBB022</strain>
    </source>
</reference>
<dbReference type="Proteomes" id="UP000216101">
    <property type="component" value="Unassembled WGS sequence"/>
</dbReference>
<protein>
    <recommendedName>
        <fullName evidence="1">BON domain-containing protein</fullName>
    </recommendedName>
</protein>
<sequence length="121" mass="12943">MKSPLQSYVFAGLLGTILVVSFSGCEKSQGVVDSQQSIADSSQSSIGASQEAFDLQLAAKVDDAITAEESLGDYDITVLVTNGVVRLTGEIETRAEHDQVVKVTRAVDGVDRINDQLRIKQ</sequence>
<evidence type="ECO:0000259" key="1">
    <source>
        <dbReference type="PROSITE" id="PS50914"/>
    </source>
</evidence>
<name>A0A266Q9H3_9GAMM</name>
<dbReference type="InterPro" id="IPR051686">
    <property type="entry name" value="Lipoprotein_DolP"/>
</dbReference>
<dbReference type="RefSeq" id="WP_078043800.1">
    <property type="nucleotide sequence ID" value="NZ_NHNI01000001.1"/>
</dbReference>
<dbReference type="PANTHER" id="PTHR34606">
    <property type="entry name" value="BON DOMAIN-CONTAINING PROTEIN"/>
    <property type="match status" value="1"/>
</dbReference>